<evidence type="ECO:0000256" key="1">
    <source>
        <dbReference type="PIRNR" id="PIRNR012524"/>
    </source>
</evidence>
<dbReference type="Pfam" id="PF17783">
    <property type="entry name" value="WHD_CvfB"/>
    <property type="match status" value="1"/>
</dbReference>
<dbReference type="Gene3D" id="1.10.10.10">
    <property type="entry name" value="Winged helix-like DNA-binding domain superfamily/Winged helix DNA-binding domain"/>
    <property type="match status" value="1"/>
</dbReference>
<proteinExistence type="inferred from homology"/>
<evidence type="ECO:0000259" key="3">
    <source>
        <dbReference type="Pfam" id="PF17783"/>
    </source>
</evidence>
<comment type="similarity">
    <text evidence="1">Belongs to the CvfB family.</text>
</comment>
<feature type="domain" description="Conserved virulence factor B first S1" evidence="2">
    <location>
        <begin position="3"/>
        <end position="56"/>
    </location>
</feature>
<evidence type="ECO:0000313" key="5">
    <source>
        <dbReference type="Proteomes" id="UP000596063"/>
    </source>
</evidence>
<dbReference type="Pfam" id="PF13509">
    <property type="entry name" value="S1_2"/>
    <property type="match status" value="2"/>
</dbReference>
<dbReference type="KEGG" id="snan:I6N98_07155"/>
<evidence type="ECO:0000259" key="2">
    <source>
        <dbReference type="Pfam" id="PF13509"/>
    </source>
</evidence>
<dbReference type="InterPro" id="IPR040764">
    <property type="entry name" value="CvfB_WH"/>
</dbReference>
<dbReference type="InterPro" id="IPR039566">
    <property type="entry name" value="CvfB_S1_st"/>
</dbReference>
<dbReference type="InterPro" id="IPR036388">
    <property type="entry name" value="WH-like_DNA-bd_sf"/>
</dbReference>
<name>A0A7T4R365_9GAMM</name>
<keyword evidence="5" id="KW-1185">Reference proteome</keyword>
<dbReference type="EMBL" id="CP066167">
    <property type="protein sequence ID" value="QQD19618.1"/>
    <property type="molecule type" value="Genomic_DNA"/>
</dbReference>
<dbReference type="InterPro" id="IPR014464">
    <property type="entry name" value="CvfB_fam"/>
</dbReference>
<evidence type="ECO:0000313" key="4">
    <source>
        <dbReference type="EMBL" id="QQD19618.1"/>
    </source>
</evidence>
<organism evidence="4 5">
    <name type="scientific">Spongiibacter nanhainus</name>
    <dbReference type="NCBI Taxonomy" id="2794344"/>
    <lineage>
        <taxon>Bacteria</taxon>
        <taxon>Pseudomonadati</taxon>
        <taxon>Pseudomonadota</taxon>
        <taxon>Gammaproteobacteria</taxon>
        <taxon>Cellvibrionales</taxon>
        <taxon>Spongiibacteraceae</taxon>
        <taxon>Spongiibacter</taxon>
    </lineage>
</organism>
<dbReference type="RefSeq" id="WP_198571102.1">
    <property type="nucleotide sequence ID" value="NZ_CP066167.1"/>
</dbReference>
<dbReference type="PANTHER" id="PTHR37296:SF1">
    <property type="entry name" value="CONSERVED VIRULENCE FACTOR B"/>
    <property type="match status" value="1"/>
</dbReference>
<dbReference type="Proteomes" id="UP000596063">
    <property type="component" value="Chromosome"/>
</dbReference>
<dbReference type="PANTHER" id="PTHR37296">
    <property type="entry name" value="CONSERVED VIRULENCE FACTOR B"/>
    <property type="match status" value="1"/>
</dbReference>
<dbReference type="Gene3D" id="2.40.50.140">
    <property type="entry name" value="Nucleic acid-binding proteins"/>
    <property type="match status" value="1"/>
</dbReference>
<sequence>MNIGQLNTLTVTRLTSAGAYLGNDEGDEALLVKPSGELAVGESLTVFVYRFGDGSLGASEQTPLAQCGDVAELTVSEVNDTGAFLDWGLDKQLLLPHGEQLGRVSAGKPVIVKLYLDQQQRIVASMRLDRHLEERVPALRPGQPVQLLVAKRTELGYKCVVNHRYWGLLYHSELEGPLQFGQRLEGWVKYRRPDQRLDVTLDAPRHQQVDDIAELILLKLEANDGFLALGDKSPPEAIKRLFGVSKKAFKTALSRLYKQRRIVITDQGIELPRPG</sequence>
<accession>A0A7T4R365</accession>
<dbReference type="PIRSF" id="PIRSF012524">
    <property type="entry name" value="YitL_S1"/>
    <property type="match status" value="1"/>
</dbReference>
<feature type="domain" description="Conserved virulence factor B first S1" evidence="2">
    <location>
        <begin position="68"/>
        <end position="126"/>
    </location>
</feature>
<protein>
    <submittedName>
        <fullName evidence="4">GntR family transcriptional regulator</fullName>
    </submittedName>
</protein>
<dbReference type="AlphaFoldDB" id="A0A7T4R365"/>
<gene>
    <name evidence="4" type="ORF">I6N98_07155</name>
</gene>
<reference evidence="4 5" key="1">
    <citation type="submission" date="2020-12" db="EMBL/GenBank/DDBJ databases">
        <authorList>
            <person name="Shan Y."/>
        </authorList>
    </citation>
    <scope>NUCLEOTIDE SEQUENCE [LARGE SCALE GENOMIC DNA]</scope>
    <source>
        <strain evidence="5">csc3.9</strain>
    </source>
</reference>
<feature type="domain" description="Conserved virulence factor B-like winged helix" evidence="3">
    <location>
        <begin position="214"/>
        <end position="271"/>
    </location>
</feature>
<dbReference type="InterPro" id="IPR012340">
    <property type="entry name" value="NA-bd_OB-fold"/>
</dbReference>